<evidence type="ECO:0000256" key="1">
    <source>
        <dbReference type="SAM" id="Phobius"/>
    </source>
</evidence>
<protein>
    <submittedName>
        <fullName evidence="2">Uncharacterized protein</fullName>
    </submittedName>
</protein>
<feature type="transmembrane region" description="Helical" evidence="1">
    <location>
        <begin position="234"/>
        <end position="254"/>
    </location>
</feature>
<feature type="transmembrane region" description="Helical" evidence="1">
    <location>
        <begin position="208"/>
        <end position="228"/>
    </location>
</feature>
<feature type="transmembrane region" description="Helical" evidence="1">
    <location>
        <begin position="27"/>
        <end position="48"/>
    </location>
</feature>
<feature type="transmembrane region" description="Helical" evidence="1">
    <location>
        <begin position="146"/>
        <end position="169"/>
    </location>
</feature>
<proteinExistence type="predicted"/>
<sequence length="275" mass="28178">MQAAVGVGLVAWVVVVAVTAEVGNPSVLVAAAVSAGWCACARWPGVVLTRVAGAATAARLRAAFVVLEGASLAVFYPFYWAVFTVAPVTGTGDVAVGVVLLLAAPVVVALWLTTRTSQLVHNVVVEADGPLVPGTGGGAPTQRIRVLGTVLVTAGSALSVAVVAVAFTAARYQEVHLISGLAVTVTPVLLGVLLTRVRDVYSARRRNVGSYLAVAGACGIAAATFGFGVGVSGVLIAAVMFGGIVLVVIAYLMVREYTGAWDRPWQERTRGRVSR</sequence>
<organism evidence="2 3">
    <name type="scientific">Lentzea guizhouensis</name>
    <dbReference type="NCBI Taxonomy" id="1586287"/>
    <lineage>
        <taxon>Bacteria</taxon>
        <taxon>Bacillati</taxon>
        <taxon>Actinomycetota</taxon>
        <taxon>Actinomycetes</taxon>
        <taxon>Pseudonocardiales</taxon>
        <taxon>Pseudonocardiaceae</taxon>
        <taxon>Lentzea</taxon>
    </lineage>
</organism>
<reference evidence="2 3" key="1">
    <citation type="submission" date="2016-07" db="EMBL/GenBank/DDBJ databases">
        <title>Complete genome sequence of the Lentzea guizhouensis DHS C013.</title>
        <authorList>
            <person name="Cao C."/>
        </authorList>
    </citation>
    <scope>NUCLEOTIDE SEQUENCE [LARGE SCALE GENOMIC DNA]</scope>
    <source>
        <strain evidence="2 3">DHS C013</strain>
    </source>
</reference>
<keyword evidence="1" id="KW-1133">Transmembrane helix</keyword>
<name>A0A1B2HCA6_9PSEU</name>
<dbReference type="KEGG" id="led:BBK82_03825"/>
<dbReference type="Proteomes" id="UP000093053">
    <property type="component" value="Chromosome"/>
</dbReference>
<evidence type="ECO:0000313" key="3">
    <source>
        <dbReference type="Proteomes" id="UP000093053"/>
    </source>
</evidence>
<keyword evidence="1" id="KW-0472">Membrane</keyword>
<keyword evidence="3" id="KW-1185">Reference proteome</keyword>
<dbReference type="EMBL" id="CP016793">
    <property type="protein sequence ID" value="ANZ35343.1"/>
    <property type="molecule type" value="Genomic_DNA"/>
</dbReference>
<evidence type="ECO:0000313" key="2">
    <source>
        <dbReference type="EMBL" id="ANZ35343.1"/>
    </source>
</evidence>
<accession>A0A1B2HCA6</accession>
<keyword evidence="1" id="KW-0812">Transmembrane</keyword>
<dbReference type="AlphaFoldDB" id="A0A1B2HCA6"/>
<gene>
    <name evidence="2" type="ORF">BBK82_03825</name>
</gene>
<feature type="transmembrane region" description="Helical" evidence="1">
    <location>
        <begin position="60"/>
        <end position="82"/>
    </location>
</feature>
<feature type="transmembrane region" description="Helical" evidence="1">
    <location>
        <begin position="94"/>
        <end position="112"/>
    </location>
</feature>
<feature type="transmembrane region" description="Helical" evidence="1">
    <location>
        <begin position="175"/>
        <end position="196"/>
    </location>
</feature>